<protein>
    <recommendedName>
        <fullName evidence="11">C2H2-type domain-containing protein</fullName>
    </recommendedName>
</protein>
<evidence type="ECO:0000256" key="9">
    <source>
        <dbReference type="PROSITE-ProRule" id="PRU00042"/>
    </source>
</evidence>
<feature type="region of interest" description="Disordered" evidence="10">
    <location>
        <begin position="46"/>
        <end position="126"/>
    </location>
</feature>
<dbReference type="GO" id="GO:0005634">
    <property type="term" value="C:nucleus"/>
    <property type="evidence" value="ECO:0007669"/>
    <property type="project" value="UniProtKB-SubCell"/>
</dbReference>
<feature type="compositionally biased region" description="Basic residues" evidence="10">
    <location>
        <begin position="46"/>
        <end position="63"/>
    </location>
</feature>
<feature type="compositionally biased region" description="Polar residues" evidence="10">
    <location>
        <begin position="340"/>
        <end position="357"/>
    </location>
</feature>
<evidence type="ECO:0000256" key="1">
    <source>
        <dbReference type="ARBA" id="ARBA00004123"/>
    </source>
</evidence>
<dbReference type="PANTHER" id="PTHR14003">
    <property type="entry name" value="TRANSCRIPTIONAL REPRESSOR PROTEIN YY"/>
    <property type="match status" value="1"/>
</dbReference>
<gene>
    <name evidence="12" type="ORF">HANVADRAFT_53065</name>
</gene>
<dbReference type="AlphaFoldDB" id="A0A1B7TCQ0"/>
<evidence type="ECO:0000256" key="6">
    <source>
        <dbReference type="ARBA" id="ARBA00023015"/>
    </source>
</evidence>
<evidence type="ECO:0000313" key="12">
    <source>
        <dbReference type="EMBL" id="OBA26455.1"/>
    </source>
</evidence>
<evidence type="ECO:0000256" key="7">
    <source>
        <dbReference type="ARBA" id="ARBA00023163"/>
    </source>
</evidence>
<evidence type="ECO:0000256" key="4">
    <source>
        <dbReference type="ARBA" id="ARBA00022771"/>
    </source>
</evidence>
<dbReference type="Pfam" id="PF00096">
    <property type="entry name" value="zf-C2H2"/>
    <property type="match status" value="2"/>
</dbReference>
<comment type="subcellular location">
    <subcellularLocation>
        <location evidence="1">Nucleus</location>
    </subcellularLocation>
</comment>
<reference evidence="13" key="1">
    <citation type="journal article" date="2016" name="Proc. Natl. Acad. Sci. U.S.A.">
        <title>Comparative genomics of biotechnologically important yeasts.</title>
        <authorList>
            <person name="Riley R."/>
            <person name="Haridas S."/>
            <person name="Wolfe K.H."/>
            <person name="Lopes M.R."/>
            <person name="Hittinger C.T."/>
            <person name="Goeker M."/>
            <person name="Salamov A.A."/>
            <person name="Wisecaver J.H."/>
            <person name="Long T.M."/>
            <person name="Calvey C.H."/>
            <person name="Aerts A.L."/>
            <person name="Barry K.W."/>
            <person name="Choi C."/>
            <person name="Clum A."/>
            <person name="Coughlan A.Y."/>
            <person name="Deshpande S."/>
            <person name="Douglass A.P."/>
            <person name="Hanson S.J."/>
            <person name="Klenk H.-P."/>
            <person name="LaButti K.M."/>
            <person name="Lapidus A."/>
            <person name="Lindquist E.A."/>
            <person name="Lipzen A.M."/>
            <person name="Meier-Kolthoff J.P."/>
            <person name="Ohm R.A."/>
            <person name="Otillar R.P."/>
            <person name="Pangilinan J.L."/>
            <person name="Peng Y."/>
            <person name="Rokas A."/>
            <person name="Rosa C.A."/>
            <person name="Scheuner C."/>
            <person name="Sibirny A.A."/>
            <person name="Slot J.C."/>
            <person name="Stielow J.B."/>
            <person name="Sun H."/>
            <person name="Kurtzman C.P."/>
            <person name="Blackwell M."/>
            <person name="Grigoriev I.V."/>
            <person name="Jeffries T.W."/>
        </authorList>
    </citation>
    <scope>NUCLEOTIDE SEQUENCE [LARGE SCALE GENOMIC DNA]</scope>
    <source>
        <strain evidence="13">NRRL Y-1626</strain>
    </source>
</reference>
<feature type="compositionally biased region" description="Low complexity" evidence="10">
    <location>
        <begin position="80"/>
        <end position="96"/>
    </location>
</feature>
<dbReference type="PROSITE" id="PS00028">
    <property type="entry name" value="ZINC_FINGER_C2H2_1"/>
    <property type="match status" value="2"/>
</dbReference>
<keyword evidence="5" id="KW-0862">Zinc</keyword>
<dbReference type="Gene3D" id="3.30.160.60">
    <property type="entry name" value="Classic Zinc Finger"/>
    <property type="match status" value="2"/>
</dbReference>
<dbReference type="SMART" id="SM00355">
    <property type="entry name" value="ZnF_C2H2"/>
    <property type="match status" value="2"/>
</dbReference>
<feature type="region of interest" description="Disordered" evidence="10">
    <location>
        <begin position="337"/>
        <end position="385"/>
    </location>
</feature>
<dbReference type="GO" id="GO:0000981">
    <property type="term" value="F:DNA-binding transcription factor activity, RNA polymerase II-specific"/>
    <property type="evidence" value="ECO:0007669"/>
    <property type="project" value="TreeGrafter"/>
</dbReference>
<dbReference type="EMBL" id="LXPE01000017">
    <property type="protein sequence ID" value="OBA26455.1"/>
    <property type="molecule type" value="Genomic_DNA"/>
</dbReference>
<keyword evidence="3" id="KW-0677">Repeat</keyword>
<proteinExistence type="predicted"/>
<evidence type="ECO:0000256" key="8">
    <source>
        <dbReference type="ARBA" id="ARBA00023242"/>
    </source>
</evidence>
<keyword evidence="8" id="KW-0539">Nucleus</keyword>
<keyword evidence="4 9" id="KW-0863">Zinc-finger</keyword>
<dbReference type="Proteomes" id="UP000092321">
    <property type="component" value="Unassembled WGS sequence"/>
</dbReference>
<dbReference type="GO" id="GO:0000785">
    <property type="term" value="C:chromatin"/>
    <property type="evidence" value="ECO:0007669"/>
    <property type="project" value="TreeGrafter"/>
</dbReference>
<evidence type="ECO:0000256" key="5">
    <source>
        <dbReference type="ARBA" id="ARBA00022833"/>
    </source>
</evidence>
<evidence type="ECO:0000256" key="10">
    <source>
        <dbReference type="SAM" id="MobiDB-lite"/>
    </source>
</evidence>
<accession>A0A1B7TCQ0</accession>
<dbReference type="InterPro" id="IPR036236">
    <property type="entry name" value="Znf_C2H2_sf"/>
</dbReference>
<feature type="domain" description="C2H2-type" evidence="11">
    <location>
        <begin position="2"/>
        <end position="29"/>
    </location>
</feature>
<sequence length="385" mass="43617">MFHCDTCGKQFVRPSSLCIHVLIHSGEKPFQCTFCQKRFNVLSNLRRHEKLHKNKKEKKKKKKDNSSDNNELDHEEKSLNRSFSNNINTSNSISNNAHGLYTVNSDPGNRPHPPLGNNLNPVSHDYIPQSSVVYNNNTNSSSSNNFPQQQIANNNNNNIQNMLLVSQPNYPQFNGNTQQHSYSSIMPLQSNLAFTDNRANMQKNIPLAQHIQPFHYSSFDLPNEIGYNIQPNQIPQTPIIQHNAHYQYLQNKIAYPPPPPPNVSNPVPQPNMPIMLNQPQMQFINPPNQAAQPVTNPHFIHQQNFNNNLTAGTYQNNSNGGLLSLSKRRLQNSEGLHLPSISQNLDKTSTPDINQEETSTREHSNDSCSHSITDPALYKSSSQKY</sequence>
<evidence type="ECO:0000259" key="11">
    <source>
        <dbReference type="PROSITE" id="PS50157"/>
    </source>
</evidence>
<organism evidence="12 13">
    <name type="scientific">Hanseniaspora valbyensis NRRL Y-1626</name>
    <dbReference type="NCBI Taxonomy" id="766949"/>
    <lineage>
        <taxon>Eukaryota</taxon>
        <taxon>Fungi</taxon>
        <taxon>Dikarya</taxon>
        <taxon>Ascomycota</taxon>
        <taxon>Saccharomycotina</taxon>
        <taxon>Saccharomycetes</taxon>
        <taxon>Saccharomycodales</taxon>
        <taxon>Saccharomycodaceae</taxon>
        <taxon>Hanseniaspora</taxon>
    </lineage>
</organism>
<keyword evidence="6" id="KW-0805">Transcription regulation</keyword>
<keyword evidence="7" id="KW-0804">Transcription</keyword>
<dbReference type="PROSITE" id="PS50157">
    <property type="entry name" value="ZINC_FINGER_C2H2_2"/>
    <property type="match status" value="2"/>
</dbReference>
<name>A0A1B7TCQ0_9ASCO</name>
<evidence type="ECO:0000256" key="3">
    <source>
        <dbReference type="ARBA" id="ARBA00022737"/>
    </source>
</evidence>
<dbReference type="FunFam" id="3.30.160.60:FF:001289">
    <property type="entry name" value="Zinc finger protein 574"/>
    <property type="match status" value="1"/>
</dbReference>
<evidence type="ECO:0000313" key="13">
    <source>
        <dbReference type="Proteomes" id="UP000092321"/>
    </source>
</evidence>
<dbReference type="GO" id="GO:0000978">
    <property type="term" value="F:RNA polymerase II cis-regulatory region sequence-specific DNA binding"/>
    <property type="evidence" value="ECO:0007669"/>
    <property type="project" value="TreeGrafter"/>
</dbReference>
<evidence type="ECO:0000256" key="2">
    <source>
        <dbReference type="ARBA" id="ARBA00022723"/>
    </source>
</evidence>
<dbReference type="OrthoDB" id="3973247at2759"/>
<dbReference type="GO" id="GO:0005667">
    <property type="term" value="C:transcription regulator complex"/>
    <property type="evidence" value="ECO:0007669"/>
    <property type="project" value="TreeGrafter"/>
</dbReference>
<dbReference type="SUPFAM" id="SSF57667">
    <property type="entry name" value="beta-beta-alpha zinc fingers"/>
    <property type="match status" value="1"/>
</dbReference>
<dbReference type="PANTHER" id="PTHR14003:SF19">
    <property type="entry name" value="YY2 TRANSCRIPTION FACTOR"/>
    <property type="match status" value="1"/>
</dbReference>
<keyword evidence="13" id="KW-1185">Reference proteome</keyword>
<dbReference type="GO" id="GO:0008270">
    <property type="term" value="F:zinc ion binding"/>
    <property type="evidence" value="ECO:0007669"/>
    <property type="project" value="UniProtKB-KW"/>
</dbReference>
<keyword evidence="2" id="KW-0479">Metal-binding</keyword>
<comment type="caution">
    <text evidence="12">The sequence shown here is derived from an EMBL/GenBank/DDBJ whole genome shotgun (WGS) entry which is preliminary data.</text>
</comment>
<dbReference type="InterPro" id="IPR013087">
    <property type="entry name" value="Znf_C2H2_type"/>
</dbReference>
<feature type="domain" description="C2H2-type" evidence="11">
    <location>
        <begin position="30"/>
        <end position="57"/>
    </location>
</feature>